<dbReference type="EMBL" id="JBHUHX010000052">
    <property type="protein sequence ID" value="MFD2113586.1"/>
    <property type="molecule type" value="Genomic_DNA"/>
</dbReference>
<dbReference type="InterPro" id="IPR050141">
    <property type="entry name" value="GCL_type2/YbdK_subfam"/>
</dbReference>
<proteinExistence type="predicted"/>
<evidence type="ECO:0000313" key="2">
    <source>
        <dbReference type="Proteomes" id="UP001597337"/>
    </source>
</evidence>
<dbReference type="Pfam" id="PF04107">
    <property type="entry name" value="GCS2"/>
    <property type="match status" value="1"/>
</dbReference>
<dbReference type="PANTHER" id="PTHR36510:SF3">
    <property type="entry name" value="CONSERVED PROTEIN"/>
    <property type="match status" value="1"/>
</dbReference>
<dbReference type="InterPro" id="IPR016602">
    <property type="entry name" value="UCP012666"/>
</dbReference>
<dbReference type="Proteomes" id="UP001597337">
    <property type="component" value="Unassembled WGS sequence"/>
</dbReference>
<dbReference type="InterPro" id="IPR014746">
    <property type="entry name" value="Gln_synth/guanido_kin_cat_dom"/>
</dbReference>
<keyword evidence="1" id="KW-0436">Ligase</keyword>
<protein>
    <submittedName>
        <fullName evidence="1">Glutamate-cysteine ligase family protein</fullName>
    </submittedName>
</protein>
<evidence type="ECO:0000313" key="1">
    <source>
        <dbReference type="EMBL" id="MFD2113586.1"/>
    </source>
</evidence>
<gene>
    <name evidence="1" type="ORF">ACFSJC_17200</name>
</gene>
<accession>A0ABW4YD30</accession>
<comment type="caution">
    <text evidence="1">The sequence shown here is derived from an EMBL/GenBank/DDBJ whole genome shotgun (WGS) entry which is preliminary data.</text>
</comment>
<reference evidence="2" key="1">
    <citation type="journal article" date="2019" name="Int. J. Syst. Evol. Microbiol.">
        <title>The Global Catalogue of Microorganisms (GCM) 10K type strain sequencing project: providing services to taxonomists for standard genome sequencing and annotation.</title>
        <authorList>
            <consortium name="The Broad Institute Genomics Platform"/>
            <consortium name="The Broad Institute Genome Sequencing Center for Infectious Disease"/>
            <person name="Wu L."/>
            <person name="Ma J."/>
        </authorList>
    </citation>
    <scope>NUCLEOTIDE SEQUENCE [LARGE SCALE GENOMIC DNA]</scope>
    <source>
        <strain evidence="2">KACC 12597</strain>
    </source>
</reference>
<dbReference type="Gene3D" id="3.30.590.20">
    <property type="match status" value="1"/>
</dbReference>
<sequence>MGQNIAESHFCERDFTEFSARLRRETRLLKQWFEAPLFESDRPTIGFEAEAWLIDADGSPAPKVETLLDSLADPLIVPELATFNIEFNGTPAALDADAFSRLAAELDATLARTNRAAASADIRVALIGILPTVRQTHLTLGAMTPRKRYRALNEQVFSLRHGRPMRLLIEGRDRLDLNWHDVMLEAAATSFQVHLKVSPAESARVYNASKILSGPMVAISANSPFLFGHDLWEETRIALFEQAVSVGGAVLQERVNFGFRYAKQSILETFQSNVDRYPVLLPQLMDEPPEQLAHLRLHNGTIWRWNRPLIGFDAHGTPHLRIEHRVMPSGPSVPDVIANMALYAGAVRSLAREEPAPESRLMFLHAQKGFYDCARDGLDASIPWLDGAELPVWRILAEDLIPRARIGLAALGIDPAEIAHWLGIVEQRLSRRQTGARWQRAWVARHGPDMAGLLESYLEHQRAGRPVHEWTLDGSA</sequence>
<dbReference type="GO" id="GO:0016874">
    <property type="term" value="F:ligase activity"/>
    <property type="evidence" value="ECO:0007669"/>
    <property type="project" value="UniProtKB-KW"/>
</dbReference>
<dbReference type="RefSeq" id="WP_386028428.1">
    <property type="nucleotide sequence ID" value="NZ_JBHUHX010000052.1"/>
</dbReference>
<dbReference type="SUPFAM" id="SSF55931">
    <property type="entry name" value="Glutamine synthetase/guanido kinase"/>
    <property type="match status" value="1"/>
</dbReference>
<organism evidence="1 2">
    <name type="scientific">Thiorhodococcus fuscus</name>
    <dbReference type="NCBI Taxonomy" id="527200"/>
    <lineage>
        <taxon>Bacteria</taxon>
        <taxon>Pseudomonadati</taxon>
        <taxon>Pseudomonadota</taxon>
        <taxon>Gammaproteobacteria</taxon>
        <taxon>Chromatiales</taxon>
        <taxon>Chromatiaceae</taxon>
        <taxon>Thiorhodococcus</taxon>
    </lineage>
</organism>
<dbReference type="PANTHER" id="PTHR36510">
    <property type="entry name" value="GLUTAMATE--CYSTEINE LIGASE 2-RELATED"/>
    <property type="match status" value="1"/>
</dbReference>
<dbReference type="PIRSF" id="PIRSF012666">
    <property type="entry name" value="UCP012666"/>
    <property type="match status" value="1"/>
</dbReference>
<keyword evidence="2" id="KW-1185">Reference proteome</keyword>
<dbReference type="InterPro" id="IPR006336">
    <property type="entry name" value="GCS2"/>
</dbReference>
<name>A0ABW4YD30_9GAMM</name>